<comment type="caution">
    <text evidence="2">The sequence shown here is derived from an EMBL/GenBank/DDBJ whole genome shotgun (WGS) entry which is preliminary data.</text>
</comment>
<protein>
    <submittedName>
        <fullName evidence="2">YncE family protein</fullName>
    </submittedName>
</protein>
<dbReference type="InterPro" id="IPR015943">
    <property type="entry name" value="WD40/YVTN_repeat-like_dom_sf"/>
</dbReference>
<dbReference type="RefSeq" id="WP_345366157.1">
    <property type="nucleotide sequence ID" value="NZ_BAABII010000016.1"/>
</dbReference>
<feature type="region of interest" description="Disordered" evidence="1">
    <location>
        <begin position="37"/>
        <end position="56"/>
    </location>
</feature>
<gene>
    <name evidence="2" type="ORF">AB8O55_00865</name>
</gene>
<dbReference type="Proteomes" id="UP001564626">
    <property type="component" value="Unassembled WGS sequence"/>
</dbReference>
<sequence length="325" mass="33343">MRRLVVTCLAATLLTGCGMDGGGDPLQVTDTLVAATPATSPPVTAEPAGTTTPAPPVQHLAYDPATRTLVAATGNALLLRTDGRPDRTVALPSAPASLRVTDGHALTALPDTDQVVRTDLTTARTEITDVPGAPVDALDLDAQRLAVAHRDTRAVTIRQDGRPPVTSDGFTGPDQLIATGGTLHLLDALTTSLTPVDTADGSKGPGLRAGEGATQATTDRYGRILAVDTRGGELLAFSTDPLIMKQRYPVPGAPYGIAYDPARDLAWITLTATNEVVAYDVAGGQPREVHRLPTLGQPDSVAVDPATGAVHIGSATGGGIQVVTP</sequence>
<evidence type="ECO:0000256" key="1">
    <source>
        <dbReference type="SAM" id="MobiDB-lite"/>
    </source>
</evidence>
<dbReference type="EMBL" id="JBGEHV010000001">
    <property type="protein sequence ID" value="MEY8037938.1"/>
    <property type="molecule type" value="Genomic_DNA"/>
</dbReference>
<evidence type="ECO:0000313" key="3">
    <source>
        <dbReference type="Proteomes" id="UP001564626"/>
    </source>
</evidence>
<dbReference type="Gene3D" id="2.130.10.10">
    <property type="entry name" value="YVTN repeat-like/Quinoprotein amine dehydrogenase"/>
    <property type="match status" value="1"/>
</dbReference>
<feature type="compositionally biased region" description="Low complexity" evidence="1">
    <location>
        <begin position="37"/>
        <end position="52"/>
    </location>
</feature>
<dbReference type="PROSITE" id="PS51257">
    <property type="entry name" value="PROKAR_LIPOPROTEIN"/>
    <property type="match status" value="1"/>
</dbReference>
<accession>A0ABV4CBP5</accession>
<proteinExistence type="predicted"/>
<keyword evidence="3" id="KW-1185">Reference proteome</keyword>
<organism evidence="2 3">
    <name type="scientific">Saccharopolyspora cebuensis</name>
    <dbReference type="NCBI Taxonomy" id="418759"/>
    <lineage>
        <taxon>Bacteria</taxon>
        <taxon>Bacillati</taxon>
        <taxon>Actinomycetota</taxon>
        <taxon>Actinomycetes</taxon>
        <taxon>Pseudonocardiales</taxon>
        <taxon>Pseudonocardiaceae</taxon>
        <taxon>Saccharopolyspora</taxon>
    </lineage>
</organism>
<dbReference type="SUPFAM" id="SSF101898">
    <property type="entry name" value="NHL repeat"/>
    <property type="match status" value="1"/>
</dbReference>
<reference evidence="2 3" key="1">
    <citation type="submission" date="2024-08" db="EMBL/GenBank/DDBJ databases">
        <title>Genome mining of Saccharopolyspora cebuensis PGLac3 from Nigerian medicinal plant.</title>
        <authorList>
            <person name="Ezeobiora C.E."/>
            <person name="Igbokwe N.H."/>
            <person name="Amin D.H."/>
            <person name="Mendie U.E."/>
        </authorList>
    </citation>
    <scope>NUCLEOTIDE SEQUENCE [LARGE SCALE GENOMIC DNA]</scope>
    <source>
        <strain evidence="2 3">PGLac3</strain>
    </source>
</reference>
<evidence type="ECO:0000313" key="2">
    <source>
        <dbReference type="EMBL" id="MEY8037938.1"/>
    </source>
</evidence>
<name>A0ABV4CBP5_9PSEU</name>